<keyword evidence="1" id="KW-0602">Photosynthesis</keyword>
<dbReference type="OrthoDB" id="319724at2"/>
<dbReference type="Pfam" id="PF13460">
    <property type="entry name" value="NAD_binding_10"/>
    <property type="match status" value="1"/>
</dbReference>
<dbReference type="PANTHER" id="PTHR47128">
    <property type="match status" value="1"/>
</dbReference>
<evidence type="ECO:0000256" key="2">
    <source>
        <dbReference type="ARBA" id="ARBA00023276"/>
    </source>
</evidence>
<evidence type="ECO:0000256" key="1">
    <source>
        <dbReference type="ARBA" id="ARBA00022531"/>
    </source>
</evidence>
<dbReference type="PANTHER" id="PTHR47128:SF2">
    <property type="entry name" value="PROTEIN HIGH CHLOROPHYLL FLUORESCENCE PHENOTYPE 244, CHLOROPLASTIC"/>
    <property type="match status" value="1"/>
</dbReference>
<dbReference type="Proteomes" id="UP000295388">
    <property type="component" value="Unassembled WGS sequence"/>
</dbReference>
<keyword evidence="5" id="KW-1185">Reference proteome</keyword>
<keyword evidence="2" id="KW-0604">Photosystem II</keyword>
<dbReference type="AlphaFoldDB" id="A0A4R6KU69"/>
<comment type="caution">
    <text evidence="4">The sequence shown here is derived from an EMBL/GenBank/DDBJ whole genome shotgun (WGS) entry which is preliminary data.</text>
</comment>
<reference evidence="4 5" key="1">
    <citation type="submission" date="2019-03" db="EMBL/GenBank/DDBJ databases">
        <title>Genomic Encyclopedia of Type Strains, Phase III (KMG-III): the genomes of soil and plant-associated and newly described type strains.</title>
        <authorList>
            <person name="Whitman W."/>
        </authorList>
    </citation>
    <scope>NUCLEOTIDE SEQUENCE [LARGE SCALE GENOMIC DNA]</scope>
    <source>
        <strain evidence="4 5">VKM Ac-2527</strain>
    </source>
</reference>
<evidence type="ECO:0000259" key="3">
    <source>
        <dbReference type="Pfam" id="PF13460"/>
    </source>
</evidence>
<sequence length="200" mass="20867">MTILVVGGTGELGGRVAGLLHQQGKEVRCLVRPGSDDKRLRALGIEVTRGDLTDPAGLPAACAGITAVVATATVIGRRLAGARRPTIHEVDEVGMTALVSAADQADVERFVGGPEAISRNEAVAIAEQATGRTFKTRHLPRAAARLGMRLLARPNDALASIFGTGLLQDLVESRSDDSALRLRGITPTAASEFIRSQSLG</sequence>
<dbReference type="RefSeq" id="WP_133798198.1">
    <property type="nucleotide sequence ID" value="NZ_SNWQ01000001.1"/>
</dbReference>
<evidence type="ECO:0000313" key="4">
    <source>
        <dbReference type="EMBL" id="TDO54627.1"/>
    </source>
</evidence>
<feature type="domain" description="NAD(P)-binding" evidence="3">
    <location>
        <begin position="7"/>
        <end position="111"/>
    </location>
</feature>
<dbReference type="Gene3D" id="3.40.50.720">
    <property type="entry name" value="NAD(P)-binding Rossmann-like Domain"/>
    <property type="match status" value="1"/>
</dbReference>
<accession>A0A4R6KU69</accession>
<name>A0A4R6KU69_9ACTN</name>
<dbReference type="InterPro" id="IPR016040">
    <property type="entry name" value="NAD(P)-bd_dom"/>
</dbReference>
<dbReference type="SUPFAM" id="SSF51735">
    <property type="entry name" value="NAD(P)-binding Rossmann-fold domains"/>
    <property type="match status" value="1"/>
</dbReference>
<evidence type="ECO:0000313" key="5">
    <source>
        <dbReference type="Proteomes" id="UP000295388"/>
    </source>
</evidence>
<dbReference type="GO" id="GO:0015979">
    <property type="term" value="P:photosynthesis"/>
    <property type="evidence" value="ECO:0007669"/>
    <property type="project" value="UniProtKB-KW"/>
</dbReference>
<gene>
    <name evidence="4" type="ORF">EV643_101417</name>
</gene>
<dbReference type="GO" id="GO:0009523">
    <property type="term" value="C:photosystem II"/>
    <property type="evidence" value="ECO:0007669"/>
    <property type="project" value="UniProtKB-KW"/>
</dbReference>
<organism evidence="4 5">
    <name type="scientific">Kribbella caucasensis</name>
    <dbReference type="NCBI Taxonomy" id="2512215"/>
    <lineage>
        <taxon>Bacteria</taxon>
        <taxon>Bacillati</taxon>
        <taxon>Actinomycetota</taxon>
        <taxon>Actinomycetes</taxon>
        <taxon>Propionibacteriales</taxon>
        <taxon>Kribbellaceae</taxon>
        <taxon>Kribbella</taxon>
    </lineage>
</organism>
<dbReference type="EMBL" id="SNWQ01000001">
    <property type="protein sequence ID" value="TDO54627.1"/>
    <property type="molecule type" value="Genomic_DNA"/>
</dbReference>
<protein>
    <submittedName>
        <fullName evidence="4">Putative NAD(P)-binding protein</fullName>
    </submittedName>
</protein>
<proteinExistence type="predicted"/>
<dbReference type="InterPro" id="IPR036291">
    <property type="entry name" value="NAD(P)-bd_dom_sf"/>
</dbReference>
<dbReference type="InterPro" id="IPR044256">
    <property type="entry name" value="HCF244-like"/>
</dbReference>